<name>A0A8X6TSH6_NEPPI</name>
<evidence type="ECO:0000313" key="1">
    <source>
        <dbReference type="EMBL" id="GFT45655.1"/>
    </source>
</evidence>
<comment type="caution">
    <text evidence="1">The sequence shown here is derived from an EMBL/GenBank/DDBJ whole genome shotgun (WGS) entry which is preliminary data.</text>
</comment>
<reference evidence="1" key="1">
    <citation type="submission" date="2020-08" db="EMBL/GenBank/DDBJ databases">
        <title>Multicomponent nature underlies the extraordinary mechanical properties of spider dragline silk.</title>
        <authorList>
            <person name="Kono N."/>
            <person name="Nakamura H."/>
            <person name="Mori M."/>
            <person name="Yoshida Y."/>
            <person name="Ohtoshi R."/>
            <person name="Malay A.D."/>
            <person name="Moran D.A.P."/>
            <person name="Tomita M."/>
            <person name="Numata K."/>
            <person name="Arakawa K."/>
        </authorList>
    </citation>
    <scope>NUCLEOTIDE SEQUENCE</scope>
</reference>
<proteinExistence type="predicted"/>
<dbReference type="AlphaFoldDB" id="A0A8X6TSH6"/>
<keyword evidence="2" id="KW-1185">Reference proteome</keyword>
<accession>A0A8X6TSH6</accession>
<sequence length="111" mass="13156">MNFVRLHGRVTGEWLFQESYRESRVIDEDSGLRRERREFKQEYCSEQSKQEYSNNSLTTGYFPIHRMDDTVSNPNESQYSHSIQTLTLKDNSGFRDLCESASLFELVILLY</sequence>
<gene>
    <name evidence="1" type="ORF">NPIL_362661</name>
</gene>
<evidence type="ECO:0000313" key="2">
    <source>
        <dbReference type="Proteomes" id="UP000887013"/>
    </source>
</evidence>
<organism evidence="1 2">
    <name type="scientific">Nephila pilipes</name>
    <name type="common">Giant wood spider</name>
    <name type="synonym">Nephila maculata</name>
    <dbReference type="NCBI Taxonomy" id="299642"/>
    <lineage>
        <taxon>Eukaryota</taxon>
        <taxon>Metazoa</taxon>
        <taxon>Ecdysozoa</taxon>
        <taxon>Arthropoda</taxon>
        <taxon>Chelicerata</taxon>
        <taxon>Arachnida</taxon>
        <taxon>Araneae</taxon>
        <taxon>Araneomorphae</taxon>
        <taxon>Entelegynae</taxon>
        <taxon>Araneoidea</taxon>
        <taxon>Nephilidae</taxon>
        <taxon>Nephila</taxon>
    </lineage>
</organism>
<dbReference type="EMBL" id="BMAW01064530">
    <property type="protein sequence ID" value="GFT45655.1"/>
    <property type="molecule type" value="Genomic_DNA"/>
</dbReference>
<dbReference type="Proteomes" id="UP000887013">
    <property type="component" value="Unassembled WGS sequence"/>
</dbReference>
<protein>
    <submittedName>
        <fullName evidence="1">Uncharacterized protein</fullName>
    </submittedName>
</protein>